<dbReference type="Proteomes" id="UP001066276">
    <property type="component" value="Chromosome 9"/>
</dbReference>
<accession>A0AAV7MJ02</accession>
<evidence type="ECO:0000313" key="2">
    <source>
        <dbReference type="EMBL" id="KAJ1103044.1"/>
    </source>
</evidence>
<keyword evidence="3" id="KW-1185">Reference proteome</keyword>
<evidence type="ECO:0000256" key="1">
    <source>
        <dbReference type="SAM" id="MobiDB-lite"/>
    </source>
</evidence>
<reference evidence="2" key="1">
    <citation type="journal article" date="2022" name="bioRxiv">
        <title>Sequencing and chromosome-scale assembly of the giantPleurodeles waltlgenome.</title>
        <authorList>
            <person name="Brown T."/>
            <person name="Elewa A."/>
            <person name="Iarovenko S."/>
            <person name="Subramanian E."/>
            <person name="Araus A.J."/>
            <person name="Petzold A."/>
            <person name="Susuki M."/>
            <person name="Suzuki K.-i.T."/>
            <person name="Hayashi T."/>
            <person name="Toyoda A."/>
            <person name="Oliveira C."/>
            <person name="Osipova E."/>
            <person name="Leigh N.D."/>
            <person name="Simon A."/>
            <person name="Yun M.H."/>
        </authorList>
    </citation>
    <scope>NUCLEOTIDE SEQUENCE</scope>
    <source>
        <strain evidence="2">20211129_DDA</strain>
        <tissue evidence="2">Liver</tissue>
    </source>
</reference>
<evidence type="ECO:0000313" key="3">
    <source>
        <dbReference type="Proteomes" id="UP001066276"/>
    </source>
</evidence>
<evidence type="ECO:0008006" key="4">
    <source>
        <dbReference type="Google" id="ProtNLM"/>
    </source>
</evidence>
<protein>
    <recommendedName>
        <fullName evidence="4">Prolactin receptor</fullName>
    </recommendedName>
</protein>
<feature type="region of interest" description="Disordered" evidence="1">
    <location>
        <begin position="1"/>
        <end position="26"/>
    </location>
</feature>
<name>A0AAV7MJ02_PLEWA</name>
<feature type="compositionally biased region" description="Basic and acidic residues" evidence="1">
    <location>
        <begin position="107"/>
        <end position="120"/>
    </location>
</feature>
<feature type="region of interest" description="Disordered" evidence="1">
    <location>
        <begin position="57"/>
        <end position="83"/>
    </location>
</feature>
<gene>
    <name evidence="2" type="ORF">NDU88_000472</name>
</gene>
<dbReference type="EMBL" id="JANPWB010000013">
    <property type="protein sequence ID" value="KAJ1103044.1"/>
    <property type="molecule type" value="Genomic_DNA"/>
</dbReference>
<organism evidence="2 3">
    <name type="scientific">Pleurodeles waltl</name>
    <name type="common">Iberian ribbed newt</name>
    <dbReference type="NCBI Taxonomy" id="8319"/>
    <lineage>
        <taxon>Eukaryota</taxon>
        <taxon>Metazoa</taxon>
        <taxon>Chordata</taxon>
        <taxon>Craniata</taxon>
        <taxon>Vertebrata</taxon>
        <taxon>Euteleostomi</taxon>
        <taxon>Amphibia</taxon>
        <taxon>Batrachia</taxon>
        <taxon>Caudata</taxon>
        <taxon>Salamandroidea</taxon>
        <taxon>Salamandridae</taxon>
        <taxon>Pleurodelinae</taxon>
        <taxon>Pleurodeles</taxon>
    </lineage>
</organism>
<feature type="compositionally biased region" description="Basic and acidic residues" evidence="1">
    <location>
        <begin position="64"/>
        <end position="81"/>
    </location>
</feature>
<feature type="compositionally biased region" description="Polar residues" evidence="1">
    <location>
        <begin position="1"/>
        <end position="12"/>
    </location>
</feature>
<dbReference type="AlphaFoldDB" id="A0AAV7MJ02"/>
<proteinExistence type="predicted"/>
<sequence length="131" mass="14358">MPRSNPSSTEMFSQFAHARSSQEGEDVPPLLVQVVALSHADCMEASTVDVHSLVWWPPPNLKEASQEDKAGQPTKSKHDQKSCNAPPLVADACLLRGESKFCTAEGHMSRGERAAQEPLRRGLNSPFHLQL</sequence>
<feature type="region of interest" description="Disordered" evidence="1">
    <location>
        <begin position="106"/>
        <end position="131"/>
    </location>
</feature>
<comment type="caution">
    <text evidence="2">The sequence shown here is derived from an EMBL/GenBank/DDBJ whole genome shotgun (WGS) entry which is preliminary data.</text>
</comment>